<keyword evidence="1" id="KW-0472">Membrane</keyword>
<dbReference type="AlphaFoldDB" id="A0A369BBF6"/>
<evidence type="ECO:0008006" key="4">
    <source>
        <dbReference type="Google" id="ProtNLM"/>
    </source>
</evidence>
<dbReference type="Proteomes" id="UP000253090">
    <property type="component" value="Unassembled WGS sequence"/>
</dbReference>
<keyword evidence="1" id="KW-0812">Transmembrane</keyword>
<dbReference type="Pfam" id="PF04070">
    <property type="entry name" value="DUF378"/>
    <property type="match status" value="1"/>
</dbReference>
<dbReference type="PANTHER" id="PTHR37304">
    <property type="entry name" value="MEMBRANE PROTEIN-RELATED"/>
    <property type="match status" value="1"/>
</dbReference>
<evidence type="ECO:0000313" key="3">
    <source>
        <dbReference type="Proteomes" id="UP000253090"/>
    </source>
</evidence>
<evidence type="ECO:0000256" key="1">
    <source>
        <dbReference type="SAM" id="Phobius"/>
    </source>
</evidence>
<dbReference type="OrthoDB" id="9812136at2"/>
<proteinExistence type="predicted"/>
<keyword evidence="3" id="KW-1185">Reference proteome</keyword>
<reference evidence="2 3" key="1">
    <citation type="submission" date="2018-07" db="EMBL/GenBank/DDBJ databases">
        <title>Genomic Encyclopedia of Type Strains, Phase III (KMG-III): the genomes of soil and plant-associated and newly described type strains.</title>
        <authorList>
            <person name="Whitman W."/>
        </authorList>
    </citation>
    <scope>NUCLEOTIDE SEQUENCE [LARGE SCALE GENOMIC DNA]</scope>
    <source>
        <strain evidence="2 3">CECT 8333</strain>
    </source>
</reference>
<gene>
    <name evidence="2" type="ORF">DFP94_106209</name>
</gene>
<keyword evidence="1" id="KW-1133">Transmembrane helix</keyword>
<accession>A0A369BBF6</accession>
<feature type="transmembrane region" description="Helical" evidence="1">
    <location>
        <begin position="39"/>
        <end position="60"/>
    </location>
</feature>
<protein>
    <recommendedName>
        <fullName evidence="4">DUF378 domain-containing protein</fullName>
    </recommendedName>
</protein>
<name>A0A369BBF6_9BACL</name>
<evidence type="ECO:0000313" key="2">
    <source>
        <dbReference type="EMBL" id="RCX18675.1"/>
    </source>
</evidence>
<sequence>MKTLNVVALTLLIVGGLNWLLIGLFQYDLVAAIFGGQDAMLSRIVYVIVGICAIYAIKFYNDVSEERRAR</sequence>
<feature type="transmembrane region" description="Helical" evidence="1">
    <location>
        <begin position="7"/>
        <end position="27"/>
    </location>
</feature>
<organism evidence="2 3">
    <name type="scientific">Fontibacillus phaseoli</name>
    <dbReference type="NCBI Taxonomy" id="1416533"/>
    <lineage>
        <taxon>Bacteria</taxon>
        <taxon>Bacillati</taxon>
        <taxon>Bacillota</taxon>
        <taxon>Bacilli</taxon>
        <taxon>Bacillales</taxon>
        <taxon>Paenibacillaceae</taxon>
        <taxon>Fontibacillus</taxon>
    </lineage>
</organism>
<dbReference type="InterPro" id="IPR007211">
    <property type="entry name" value="DUF378"/>
</dbReference>
<comment type="caution">
    <text evidence="2">The sequence shown here is derived from an EMBL/GenBank/DDBJ whole genome shotgun (WGS) entry which is preliminary data.</text>
</comment>
<dbReference type="PANTHER" id="PTHR37304:SF1">
    <property type="entry name" value="MEMBRANE PROTEIN"/>
    <property type="match status" value="1"/>
</dbReference>
<dbReference type="EMBL" id="QPJW01000006">
    <property type="protein sequence ID" value="RCX18675.1"/>
    <property type="molecule type" value="Genomic_DNA"/>
</dbReference>
<dbReference type="RefSeq" id="WP_114497534.1">
    <property type="nucleotide sequence ID" value="NZ_QPJW01000006.1"/>
</dbReference>